<dbReference type="PANTHER" id="PTHR13675:SF0">
    <property type="entry name" value="LYR MOTIF-CONTAINING PROTEIN 2"/>
    <property type="match status" value="1"/>
</dbReference>
<keyword evidence="9" id="KW-1185">Reference proteome</keyword>
<dbReference type="EMBL" id="JBFCZG010000001">
    <property type="protein sequence ID" value="KAL3426858.1"/>
    <property type="molecule type" value="Genomic_DNA"/>
</dbReference>
<dbReference type="InterPro" id="IPR008011">
    <property type="entry name" value="Complex1_LYR_dom"/>
</dbReference>
<comment type="subcellular location">
    <subcellularLocation>
        <location evidence="1">Mitochondrion</location>
    </subcellularLocation>
</comment>
<name>A0ABR4PU24_9HELO</name>
<accession>A0ABR4PU24</accession>
<comment type="caution">
    <text evidence="8">The sequence shown here is derived from an EMBL/GenBank/DDBJ whole genome shotgun (WGS) entry which is preliminary data.</text>
</comment>
<comment type="function">
    <text evidence="6">Involved in efficient integration of the N-module into mitochondrial respiratory chain complex I.</text>
</comment>
<proteinExistence type="inferred from homology"/>
<sequence>MRGLRVPQSWISKFPTRYLATAPPSPKKKKLGSTISLDHFLQRGKAISLWRTILRDSRRIADANTRKETIDFARVEFKRNMHVTDISQIRYLIGTGKTQWDGMERYIDGL</sequence>
<evidence type="ECO:0000256" key="3">
    <source>
        <dbReference type="ARBA" id="ARBA00022946"/>
    </source>
</evidence>
<evidence type="ECO:0000259" key="7">
    <source>
        <dbReference type="Pfam" id="PF05347"/>
    </source>
</evidence>
<evidence type="ECO:0000256" key="4">
    <source>
        <dbReference type="ARBA" id="ARBA00023128"/>
    </source>
</evidence>
<evidence type="ECO:0000256" key="5">
    <source>
        <dbReference type="ARBA" id="ARBA00026235"/>
    </source>
</evidence>
<comment type="similarity">
    <text evidence="2">Belongs to the complex I LYR family.</text>
</comment>
<evidence type="ECO:0000256" key="2">
    <source>
        <dbReference type="ARBA" id="ARBA00009508"/>
    </source>
</evidence>
<keyword evidence="4" id="KW-0496">Mitochondrion</keyword>
<organism evidence="8 9">
    <name type="scientific">Phlyctema vagabunda</name>
    <dbReference type="NCBI Taxonomy" id="108571"/>
    <lineage>
        <taxon>Eukaryota</taxon>
        <taxon>Fungi</taxon>
        <taxon>Dikarya</taxon>
        <taxon>Ascomycota</taxon>
        <taxon>Pezizomycotina</taxon>
        <taxon>Leotiomycetes</taxon>
        <taxon>Helotiales</taxon>
        <taxon>Dermateaceae</taxon>
        <taxon>Phlyctema</taxon>
    </lineage>
</organism>
<dbReference type="PANTHER" id="PTHR13675">
    <property type="entry name" value="LYR MOTIF-CONTAINING PROTEIN 2"/>
    <property type="match status" value="1"/>
</dbReference>
<protein>
    <recommendedName>
        <fullName evidence="5">LYR motif-containing protein 2</fullName>
    </recommendedName>
</protein>
<evidence type="ECO:0000313" key="8">
    <source>
        <dbReference type="EMBL" id="KAL3426858.1"/>
    </source>
</evidence>
<dbReference type="CDD" id="cd20262">
    <property type="entry name" value="Complex1_LYR_LYRM2"/>
    <property type="match status" value="1"/>
</dbReference>
<gene>
    <name evidence="8" type="ORF">PVAG01_00367</name>
</gene>
<feature type="domain" description="Complex 1 LYR protein" evidence="7">
    <location>
        <begin position="45"/>
        <end position="101"/>
    </location>
</feature>
<dbReference type="Proteomes" id="UP001629113">
    <property type="component" value="Unassembled WGS sequence"/>
</dbReference>
<dbReference type="InterPro" id="IPR045293">
    <property type="entry name" value="Complex1_LYR_LYRM2"/>
</dbReference>
<evidence type="ECO:0000256" key="6">
    <source>
        <dbReference type="ARBA" id="ARBA00044735"/>
    </source>
</evidence>
<evidence type="ECO:0000313" key="9">
    <source>
        <dbReference type="Proteomes" id="UP001629113"/>
    </source>
</evidence>
<keyword evidence="3" id="KW-0809">Transit peptide</keyword>
<reference evidence="8 9" key="1">
    <citation type="submission" date="2024-06" db="EMBL/GenBank/DDBJ databases">
        <title>Complete genome of Phlyctema vagabunda strain 19-DSS-EL-015.</title>
        <authorList>
            <person name="Fiorenzani C."/>
        </authorList>
    </citation>
    <scope>NUCLEOTIDE SEQUENCE [LARGE SCALE GENOMIC DNA]</scope>
    <source>
        <strain evidence="8 9">19-DSS-EL-015</strain>
    </source>
</reference>
<dbReference type="Pfam" id="PF05347">
    <property type="entry name" value="Complex1_LYR"/>
    <property type="match status" value="1"/>
</dbReference>
<evidence type="ECO:0000256" key="1">
    <source>
        <dbReference type="ARBA" id="ARBA00004173"/>
    </source>
</evidence>